<comment type="similarity">
    <text evidence="1">Belongs to the sigma-70 factor family. ECF subfamily.</text>
</comment>
<comment type="caution">
    <text evidence="8">The sequence shown here is derived from an EMBL/GenBank/DDBJ whole genome shotgun (WGS) entry which is preliminary data.</text>
</comment>
<dbReference type="PANTHER" id="PTHR43133">
    <property type="entry name" value="RNA POLYMERASE ECF-TYPE SIGMA FACTO"/>
    <property type="match status" value="1"/>
</dbReference>
<dbReference type="InterPro" id="IPR007627">
    <property type="entry name" value="RNA_pol_sigma70_r2"/>
</dbReference>
<evidence type="ECO:0000256" key="1">
    <source>
        <dbReference type="ARBA" id="ARBA00010641"/>
    </source>
</evidence>
<dbReference type="GO" id="GO:0016987">
    <property type="term" value="F:sigma factor activity"/>
    <property type="evidence" value="ECO:0007669"/>
    <property type="project" value="UniProtKB-KW"/>
</dbReference>
<dbReference type="Pfam" id="PF04542">
    <property type="entry name" value="Sigma70_r2"/>
    <property type="match status" value="1"/>
</dbReference>
<evidence type="ECO:0000313" key="9">
    <source>
        <dbReference type="Proteomes" id="UP000635606"/>
    </source>
</evidence>
<dbReference type="Gene3D" id="1.10.10.10">
    <property type="entry name" value="Winged helix-like DNA-binding domain superfamily/Winged helix DNA-binding domain"/>
    <property type="match status" value="1"/>
</dbReference>
<dbReference type="CDD" id="cd06171">
    <property type="entry name" value="Sigma70_r4"/>
    <property type="match status" value="1"/>
</dbReference>
<reference evidence="8" key="1">
    <citation type="submission" date="2021-01" db="EMBL/GenBank/DDBJ databases">
        <title>Whole genome shotgun sequence of Virgisporangium ochraceum NBRC 16418.</title>
        <authorList>
            <person name="Komaki H."/>
            <person name="Tamura T."/>
        </authorList>
    </citation>
    <scope>NUCLEOTIDE SEQUENCE</scope>
    <source>
        <strain evidence="8">NBRC 16418</strain>
    </source>
</reference>
<evidence type="ECO:0000259" key="7">
    <source>
        <dbReference type="Pfam" id="PF08281"/>
    </source>
</evidence>
<dbReference type="Proteomes" id="UP000635606">
    <property type="component" value="Unassembled WGS sequence"/>
</dbReference>
<dbReference type="Pfam" id="PF08281">
    <property type="entry name" value="Sigma70_r4_2"/>
    <property type="match status" value="1"/>
</dbReference>
<name>A0A8J3ZQT8_9ACTN</name>
<dbReference type="RefSeq" id="WP_203928723.1">
    <property type="nucleotide sequence ID" value="NZ_BOPH01000049.1"/>
</dbReference>
<dbReference type="SUPFAM" id="SSF88946">
    <property type="entry name" value="Sigma2 domain of RNA polymerase sigma factors"/>
    <property type="match status" value="1"/>
</dbReference>
<keyword evidence="3" id="KW-0731">Sigma factor</keyword>
<organism evidence="8 9">
    <name type="scientific">Virgisporangium ochraceum</name>
    <dbReference type="NCBI Taxonomy" id="65505"/>
    <lineage>
        <taxon>Bacteria</taxon>
        <taxon>Bacillati</taxon>
        <taxon>Actinomycetota</taxon>
        <taxon>Actinomycetes</taxon>
        <taxon>Micromonosporales</taxon>
        <taxon>Micromonosporaceae</taxon>
        <taxon>Virgisporangium</taxon>
    </lineage>
</organism>
<gene>
    <name evidence="8" type="ORF">Voc01_036960</name>
</gene>
<dbReference type="InterPro" id="IPR039425">
    <property type="entry name" value="RNA_pol_sigma-70-like"/>
</dbReference>
<dbReference type="GO" id="GO:0003677">
    <property type="term" value="F:DNA binding"/>
    <property type="evidence" value="ECO:0007669"/>
    <property type="project" value="UniProtKB-KW"/>
</dbReference>
<evidence type="ECO:0000259" key="6">
    <source>
        <dbReference type="Pfam" id="PF04542"/>
    </source>
</evidence>
<keyword evidence="9" id="KW-1185">Reference proteome</keyword>
<evidence type="ECO:0000256" key="2">
    <source>
        <dbReference type="ARBA" id="ARBA00023015"/>
    </source>
</evidence>
<dbReference type="AlphaFoldDB" id="A0A8J3ZQT8"/>
<dbReference type="EMBL" id="BOPH01000049">
    <property type="protein sequence ID" value="GIJ68779.1"/>
    <property type="molecule type" value="Genomic_DNA"/>
</dbReference>
<keyword evidence="5" id="KW-0804">Transcription</keyword>
<keyword evidence="2" id="KW-0805">Transcription regulation</keyword>
<protein>
    <submittedName>
        <fullName evidence="8">RNA polymerase</fullName>
    </submittedName>
</protein>
<keyword evidence="4" id="KW-0238">DNA-binding</keyword>
<dbReference type="Gene3D" id="1.10.1740.10">
    <property type="match status" value="1"/>
</dbReference>
<dbReference type="InterPro" id="IPR013324">
    <property type="entry name" value="RNA_pol_sigma_r3/r4-like"/>
</dbReference>
<feature type="domain" description="RNA polymerase sigma-70 region 2" evidence="6">
    <location>
        <begin position="14"/>
        <end position="76"/>
    </location>
</feature>
<dbReference type="GO" id="GO:0006352">
    <property type="term" value="P:DNA-templated transcription initiation"/>
    <property type="evidence" value="ECO:0007669"/>
    <property type="project" value="InterPro"/>
</dbReference>
<evidence type="ECO:0000256" key="4">
    <source>
        <dbReference type="ARBA" id="ARBA00023125"/>
    </source>
</evidence>
<dbReference type="InterPro" id="IPR013325">
    <property type="entry name" value="RNA_pol_sigma_r2"/>
</dbReference>
<proteinExistence type="inferred from homology"/>
<sequence>MRTSVDTAFEAYVEARGAALVRFAVVLTGDDHRAEDIVQDVLAKAYLKWDRIVRAELPDVYIRRMVVNASRSWWRRPTNRETPVDRSLDRASGGDLSTGIAERDSVWRLITALSPRQRAVLALRYYEDLDDETIARILHCSPATVRVHAMRALTALREWFDTSSGEEQ</sequence>
<dbReference type="InterPro" id="IPR014325">
    <property type="entry name" value="RNA_pol_sigma-E_actinobac"/>
</dbReference>
<dbReference type="InterPro" id="IPR013249">
    <property type="entry name" value="RNA_pol_sigma70_r4_t2"/>
</dbReference>
<accession>A0A8J3ZQT8</accession>
<dbReference type="InterPro" id="IPR014284">
    <property type="entry name" value="RNA_pol_sigma-70_dom"/>
</dbReference>
<evidence type="ECO:0000313" key="8">
    <source>
        <dbReference type="EMBL" id="GIJ68779.1"/>
    </source>
</evidence>
<dbReference type="SUPFAM" id="SSF88659">
    <property type="entry name" value="Sigma3 and sigma4 domains of RNA polymerase sigma factors"/>
    <property type="match status" value="1"/>
</dbReference>
<dbReference type="PANTHER" id="PTHR43133:SF50">
    <property type="entry name" value="ECF RNA POLYMERASE SIGMA FACTOR SIGM"/>
    <property type="match status" value="1"/>
</dbReference>
<dbReference type="NCBIfam" id="TIGR02983">
    <property type="entry name" value="SigE-fam_strep"/>
    <property type="match status" value="1"/>
</dbReference>
<dbReference type="NCBIfam" id="TIGR02937">
    <property type="entry name" value="sigma70-ECF"/>
    <property type="match status" value="1"/>
</dbReference>
<evidence type="ECO:0000256" key="5">
    <source>
        <dbReference type="ARBA" id="ARBA00023163"/>
    </source>
</evidence>
<feature type="domain" description="RNA polymerase sigma factor 70 region 4 type 2" evidence="7">
    <location>
        <begin position="104"/>
        <end position="156"/>
    </location>
</feature>
<dbReference type="InterPro" id="IPR036388">
    <property type="entry name" value="WH-like_DNA-bd_sf"/>
</dbReference>
<evidence type="ECO:0000256" key="3">
    <source>
        <dbReference type="ARBA" id="ARBA00023082"/>
    </source>
</evidence>